<evidence type="ECO:0000313" key="1">
    <source>
        <dbReference type="EMBL" id="KAJ7649222.1"/>
    </source>
</evidence>
<reference evidence="1" key="1">
    <citation type="submission" date="2023-03" db="EMBL/GenBank/DDBJ databases">
        <title>Massive genome expansion in bonnet fungi (Mycena s.s.) driven by repeated elements and novel gene families across ecological guilds.</title>
        <authorList>
            <consortium name="Lawrence Berkeley National Laboratory"/>
            <person name="Harder C.B."/>
            <person name="Miyauchi S."/>
            <person name="Viragh M."/>
            <person name="Kuo A."/>
            <person name="Thoen E."/>
            <person name="Andreopoulos B."/>
            <person name="Lu D."/>
            <person name="Skrede I."/>
            <person name="Drula E."/>
            <person name="Henrissat B."/>
            <person name="Morin E."/>
            <person name="Kohler A."/>
            <person name="Barry K."/>
            <person name="LaButti K."/>
            <person name="Morin E."/>
            <person name="Salamov A."/>
            <person name="Lipzen A."/>
            <person name="Mereny Z."/>
            <person name="Hegedus B."/>
            <person name="Baldrian P."/>
            <person name="Stursova M."/>
            <person name="Weitz H."/>
            <person name="Taylor A."/>
            <person name="Grigoriev I.V."/>
            <person name="Nagy L.G."/>
            <person name="Martin F."/>
            <person name="Kauserud H."/>
        </authorList>
    </citation>
    <scope>NUCLEOTIDE SEQUENCE</scope>
    <source>
        <strain evidence="1">CBHHK067</strain>
    </source>
</reference>
<dbReference type="EMBL" id="JARKIE010000368">
    <property type="protein sequence ID" value="KAJ7649222.1"/>
    <property type="molecule type" value="Genomic_DNA"/>
</dbReference>
<name>A0AAD7CHZ4_MYCRO</name>
<protein>
    <recommendedName>
        <fullName evidence="3">Reverse transcriptase zinc-binding domain-containing protein</fullName>
    </recommendedName>
</protein>
<evidence type="ECO:0000313" key="2">
    <source>
        <dbReference type="Proteomes" id="UP001221757"/>
    </source>
</evidence>
<dbReference type="Proteomes" id="UP001221757">
    <property type="component" value="Unassembled WGS sequence"/>
</dbReference>
<organism evidence="1 2">
    <name type="scientific">Mycena rosella</name>
    <name type="common">Pink bonnet</name>
    <name type="synonym">Agaricus rosellus</name>
    <dbReference type="NCBI Taxonomy" id="1033263"/>
    <lineage>
        <taxon>Eukaryota</taxon>
        <taxon>Fungi</taxon>
        <taxon>Dikarya</taxon>
        <taxon>Basidiomycota</taxon>
        <taxon>Agaricomycotina</taxon>
        <taxon>Agaricomycetes</taxon>
        <taxon>Agaricomycetidae</taxon>
        <taxon>Agaricales</taxon>
        <taxon>Marasmiineae</taxon>
        <taxon>Mycenaceae</taxon>
        <taxon>Mycena</taxon>
    </lineage>
</organism>
<accession>A0AAD7CHZ4</accession>
<comment type="caution">
    <text evidence="1">The sequence shown here is derived from an EMBL/GenBank/DDBJ whole genome shotgun (WGS) entry which is preliminary data.</text>
</comment>
<gene>
    <name evidence="1" type="ORF">B0H17DRAFT_1163744</name>
</gene>
<keyword evidence="2" id="KW-1185">Reference proteome</keyword>
<evidence type="ECO:0008006" key="3">
    <source>
        <dbReference type="Google" id="ProtNLM"/>
    </source>
</evidence>
<sequence>MDFALTFQPTFFDRASLAGNRQKIFYRSIREEKTKKLTPRASTVKKLEVVRTAAYEIFDRRVSDTDIWRSNLHNAHKIGTYWTHIPECEDRAICQGCEDLENLEHILLECECPGQKLIWKAAETLWLEKESHWPEVTLGTILGCGLAEFRDDRGKIKPGTQRLYRILMSESAYQIWRLRNERVIERDGEPASDDEIMNKWKFAMDKLLANRPRKGKRPALAPLLVLETWSGTLDNERCLPTNWLREPRVLYSKLYKSEGLPYC</sequence>
<dbReference type="AlphaFoldDB" id="A0AAD7CHZ4"/>
<proteinExistence type="predicted"/>